<gene>
    <name evidence="5" type="ORF">OFUS_LOCUS16414</name>
</gene>
<feature type="repeat" description="ANK" evidence="3">
    <location>
        <begin position="184"/>
        <end position="216"/>
    </location>
</feature>
<feature type="compositionally biased region" description="Acidic residues" evidence="4">
    <location>
        <begin position="91"/>
        <end position="100"/>
    </location>
</feature>
<dbReference type="PANTHER" id="PTHR24189">
    <property type="entry name" value="MYOTROPHIN"/>
    <property type="match status" value="1"/>
</dbReference>
<evidence type="ECO:0000256" key="3">
    <source>
        <dbReference type="PROSITE-ProRule" id="PRU00023"/>
    </source>
</evidence>
<dbReference type="Pfam" id="PF12796">
    <property type="entry name" value="Ank_2"/>
    <property type="match status" value="1"/>
</dbReference>
<name>A0A8S4PCZ7_OWEFU</name>
<dbReference type="InterPro" id="IPR050745">
    <property type="entry name" value="Multifunctional_regulatory"/>
</dbReference>
<keyword evidence="1" id="KW-0677">Repeat</keyword>
<evidence type="ECO:0000313" key="5">
    <source>
        <dbReference type="EMBL" id="CAH1791324.1"/>
    </source>
</evidence>
<comment type="caution">
    <text evidence="5">The sequence shown here is derived from an EMBL/GenBank/DDBJ whole genome shotgun (WGS) entry which is preliminary data.</text>
</comment>
<dbReference type="InterPro" id="IPR036770">
    <property type="entry name" value="Ankyrin_rpt-contain_sf"/>
</dbReference>
<evidence type="ECO:0000313" key="6">
    <source>
        <dbReference type="Proteomes" id="UP000749559"/>
    </source>
</evidence>
<keyword evidence="6" id="KW-1185">Reference proteome</keyword>
<evidence type="ECO:0000256" key="2">
    <source>
        <dbReference type="ARBA" id="ARBA00023043"/>
    </source>
</evidence>
<proteinExistence type="predicted"/>
<feature type="region of interest" description="Disordered" evidence="4">
    <location>
        <begin position="1"/>
        <end position="105"/>
    </location>
</feature>
<sequence>MQRGAQYDSGDDARSEEAIQVDIEEGSGETTSMQEISHVDQEEGTSSHEVEDDSTTQELIQAGHQEMSVLQVEDNTEQIAEHSSKKRPNDEESSNDEEDVTSSKKLADVDPYQLIMFYMDRKHTTYVRAFLSTEPTVDFTSLGGQRCILKAIKNDEQELLELFFKHTQNAINMTFDRSVTSYNTDFTTLMYTAKYNSVECLRLLIESGIDVNVQNNNGDNALIVAAAAAASASRYSYGVECLKLLIESGI</sequence>
<feature type="compositionally biased region" description="Basic and acidic residues" evidence="4">
    <location>
        <begin position="37"/>
        <end position="49"/>
    </location>
</feature>
<evidence type="ECO:0000256" key="4">
    <source>
        <dbReference type="SAM" id="MobiDB-lite"/>
    </source>
</evidence>
<dbReference type="AlphaFoldDB" id="A0A8S4PCZ7"/>
<dbReference type="Proteomes" id="UP000749559">
    <property type="component" value="Unassembled WGS sequence"/>
</dbReference>
<dbReference type="EMBL" id="CAIIXF020000008">
    <property type="protein sequence ID" value="CAH1791324.1"/>
    <property type="molecule type" value="Genomic_DNA"/>
</dbReference>
<dbReference type="SUPFAM" id="SSF48403">
    <property type="entry name" value="Ankyrin repeat"/>
    <property type="match status" value="1"/>
</dbReference>
<dbReference type="InterPro" id="IPR002110">
    <property type="entry name" value="Ankyrin_rpt"/>
</dbReference>
<reference evidence="5" key="1">
    <citation type="submission" date="2022-03" db="EMBL/GenBank/DDBJ databases">
        <authorList>
            <person name="Martin C."/>
        </authorList>
    </citation>
    <scope>NUCLEOTIDE SEQUENCE</scope>
</reference>
<keyword evidence="2 3" id="KW-0040">ANK repeat</keyword>
<dbReference type="Gene3D" id="1.25.40.20">
    <property type="entry name" value="Ankyrin repeat-containing domain"/>
    <property type="match status" value="1"/>
</dbReference>
<dbReference type="PROSITE" id="PS50088">
    <property type="entry name" value="ANK_REPEAT"/>
    <property type="match status" value="1"/>
</dbReference>
<dbReference type="PROSITE" id="PS50297">
    <property type="entry name" value="ANK_REP_REGION"/>
    <property type="match status" value="1"/>
</dbReference>
<feature type="compositionally biased region" description="Basic and acidic residues" evidence="4">
    <location>
        <begin position="79"/>
        <end position="90"/>
    </location>
</feature>
<feature type="non-terminal residue" evidence="5">
    <location>
        <position position="1"/>
    </location>
</feature>
<protein>
    <submittedName>
        <fullName evidence="5">Uncharacterized protein</fullName>
    </submittedName>
</protein>
<organism evidence="5 6">
    <name type="scientific">Owenia fusiformis</name>
    <name type="common">Polychaete worm</name>
    <dbReference type="NCBI Taxonomy" id="6347"/>
    <lineage>
        <taxon>Eukaryota</taxon>
        <taxon>Metazoa</taxon>
        <taxon>Spiralia</taxon>
        <taxon>Lophotrochozoa</taxon>
        <taxon>Annelida</taxon>
        <taxon>Polychaeta</taxon>
        <taxon>Sedentaria</taxon>
        <taxon>Canalipalpata</taxon>
        <taxon>Sabellida</taxon>
        <taxon>Oweniida</taxon>
        <taxon>Oweniidae</taxon>
        <taxon>Owenia</taxon>
    </lineage>
</organism>
<evidence type="ECO:0000256" key="1">
    <source>
        <dbReference type="ARBA" id="ARBA00022737"/>
    </source>
</evidence>
<accession>A0A8S4PCZ7</accession>